<evidence type="ECO:0000259" key="5">
    <source>
        <dbReference type="PROSITE" id="PS50932"/>
    </source>
</evidence>
<dbReference type="SUPFAM" id="SSF53822">
    <property type="entry name" value="Periplasmic binding protein-like I"/>
    <property type="match status" value="1"/>
</dbReference>
<keyword evidence="1" id="KW-0805">Transcription regulation</keyword>
<dbReference type="AlphaFoldDB" id="A0AAU8ANY6"/>
<reference evidence="6" key="1">
    <citation type="submission" date="2023-02" db="EMBL/GenBank/DDBJ databases">
        <title>Description and genomic characterization of Salipiger bruguierae sp. nov., isolated from the sediment of mangrove plant Bruguiera sexangula.</title>
        <authorList>
            <person name="Long M."/>
        </authorList>
    </citation>
    <scope>NUCLEOTIDE SEQUENCE</scope>
    <source>
        <strain evidence="6">H15</strain>
        <plasmid evidence="6">unnamed1</plasmid>
    </source>
</reference>
<keyword evidence="6" id="KW-0614">Plasmid</keyword>
<dbReference type="InterPro" id="IPR010982">
    <property type="entry name" value="Lambda_DNA-bd_dom_sf"/>
</dbReference>
<gene>
    <name evidence="6" type="ORF">PVT71_23595</name>
</gene>
<dbReference type="CDD" id="cd01575">
    <property type="entry name" value="PBP1_GntR"/>
    <property type="match status" value="1"/>
</dbReference>
<evidence type="ECO:0000256" key="3">
    <source>
        <dbReference type="ARBA" id="ARBA00023163"/>
    </source>
</evidence>
<dbReference type="RefSeq" id="WP_353475578.1">
    <property type="nucleotide sequence ID" value="NZ_CP123386.1"/>
</dbReference>
<dbReference type="EMBL" id="CP123386">
    <property type="protein sequence ID" value="XCC96685.1"/>
    <property type="molecule type" value="Genomic_DNA"/>
</dbReference>
<dbReference type="GO" id="GO:0000976">
    <property type="term" value="F:transcription cis-regulatory region binding"/>
    <property type="evidence" value="ECO:0007669"/>
    <property type="project" value="TreeGrafter"/>
</dbReference>
<keyword evidence="3" id="KW-0804">Transcription</keyword>
<sequence length="345" mass="36947">MNDDQVKKPRSARKGQGRGVTMETVGRIAGVSQVTVSRALSDPSKVSPATMAKIREAIAQTGFVPNALAGALASSKSMLISALVPTITNIVYSSMVKAFSEEMRREGYEILLSETGFNAQEEEKLIAAHLSRRPDAMFLTGIHHSAQARRMLLAAEIPVAEVWDITDSPIDFCVGFNHAETGRAAAEFARRKGYAQVGVVSAGDERARRRGEAFVREWERTGGSPAHKMLFDAPATLANGRAGLRGLLEQGFTGGLVHCSSDLLAHGVMIEARSRGLDVPGQIAVLGFGDQEFSDAVEPGITTVRVDLAAFGRAAAQAMLARLRGEPTETSVIDLGFEIVERRSA</sequence>
<dbReference type="Gene3D" id="3.40.50.2300">
    <property type="match status" value="2"/>
</dbReference>
<dbReference type="GO" id="GO:0003700">
    <property type="term" value="F:DNA-binding transcription factor activity"/>
    <property type="evidence" value="ECO:0007669"/>
    <property type="project" value="TreeGrafter"/>
</dbReference>
<evidence type="ECO:0000313" key="6">
    <source>
        <dbReference type="EMBL" id="XCC96685.1"/>
    </source>
</evidence>
<dbReference type="Pfam" id="PF00356">
    <property type="entry name" value="LacI"/>
    <property type="match status" value="1"/>
</dbReference>
<dbReference type="CDD" id="cd01392">
    <property type="entry name" value="HTH_LacI"/>
    <property type="match status" value="1"/>
</dbReference>
<dbReference type="PANTHER" id="PTHR30146">
    <property type="entry name" value="LACI-RELATED TRANSCRIPTIONAL REPRESSOR"/>
    <property type="match status" value="1"/>
</dbReference>
<dbReference type="Pfam" id="PF13377">
    <property type="entry name" value="Peripla_BP_3"/>
    <property type="match status" value="1"/>
</dbReference>
<dbReference type="PANTHER" id="PTHR30146:SF33">
    <property type="entry name" value="TRANSCRIPTIONAL REGULATOR"/>
    <property type="match status" value="1"/>
</dbReference>
<dbReference type="InterPro" id="IPR000843">
    <property type="entry name" value="HTH_LacI"/>
</dbReference>
<accession>A0AAU8ANY6</accession>
<evidence type="ECO:0000256" key="2">
    <source>
        <dbReference type="ARBA" id="ARBA00023125"/>
    </source>
</evidence>
<organism evidence="6">
    <name type="scientific">Alloyangia sp. H15</name>
    <dbReference type="NCBI Taxonomy" id="3029062"/>
    <lineage>
        <taxon>Bacteria</taxon>
        <taxon>Pseudomonadati</taxon>
        <taxon>Pseudomonadota</taxon>
        <taxon>Alphaproteobacteria</taxon>
        <taxon>Rhodobacterales</taxon>
        <taxon>Roseobacteraceae</taxon>
        <taxon>Alloyangia</taxon>
    </lineage>
</organism>
<geneLocation type="plasmid" evidence="6">
    <name>unnamed1</name>
</geneLocation>
<evidence type="ECO:0000256" key="4">
    <source>
        <dbReference type="SAM" id="MobiDB-lite"/>
    </source>
</evidence>
<dbReference type="PROSITE" id="PS50932">
    <property type="entry name" value="HTH_LACI_2"/>
    <property type="match status" value="1"/>
</dbReference>
<dbReference type="Gene3D" id="1.10.260.40">
    <property type="entry name" value="lambda repressor-like DNA-binding domains"/>
    <property type="match status" value="1"/>
</dbReference>
<keyword evidence="2 6" id="KW-0238">DNA-binding</keyword>
<proteinExistence type="predicted"/>
<feature type="region of interest" description="Disordered" evidence="4">
    <location>
        <begin position="1"/>
        <end position="20"/>
    </location>
</feature>
<dbReference type="InterPro" id="IPR028082">
    <property type="entry name" value="Peripla_BP_I"/>
</dbReference>
<evidence type="ECO:0000256" key="1">
    <source>
        <dbReference type="ARBA" id="ARBA00023015"/>
    </source>
</evidence>
<dbReference type="SUPFAM" id="SSF47413">
    <property type="entry name" value="lambda repressor-like DNA-binding domains"/>
    <property type="match status" value="1"/>
</dbReference>
<dbReference type="InterPro" id="IPR046335">
    <property type="entry name" value="LacI/GalR-like_sensor"/>
</dbReference>
<name>A0AAU8ANY6_9RHOB</name>
<protein>
    <submittedName>
        <fullName evidence="6">LacI family DNA-binding transcriptional regulator</fullName>
    </submittedName>
</protein>
<feature type="domain" description="HTH lacI-type" evidence="5">
    <location>
        <begin position="20"/>
        <end position="74"/>
    </location>
</feature>
<dbReference type="SMART" id="SM00354">
    <property type="entry name" value="HTH_LACI"/>
    <property type="match status" value="1"/>
</dbReference>